<dbReference type="AlphaFoldDB" id="A0A415E8Z2"/>
<dbReference type="EMBL" id="QRMS01000001">
    <property type="protein sequence ID" value="RHJ90065.1"/>
    <property type="molecule type" value="Genomic_DNA"/>
</dbReference>
<comment type="caution">
    <text evidence="1">The sequence shown here is derived from an EMBL/GenBank/DDBJ whole genome shotgun (WGS) entry which is preliminary data.</text>
</comment>
<dbReference type="OrthoDB" id="2086869at2"/>
<reference evidence="1 2" key="1">
    <citation type="submission" date="2018-08" db="EMBL/GenBank/DDBJ databases">
        <title>A genome reference for cultivated species of the human gut microbiota.</title>
        <authorList>
            <person name="Zou Y."/>
            <person name="Xue W."/>
            <person name="Luo G."/>
        </authorList>
    </citation>
    <scope>NUCLEOTIDE SEQUENCE [LARGE SCALE GENOMIC DNA]</scope>
    <source>
        <strain evidence="1 2">AM07-24</strain>
    </source>
</reference>
<dbReference type="RefSeq" id="WP_067541265.1">
    <property type="nucleotide sequence ID" value="NZ_AP025567.1"/>
</dbReference>
<sequence length="60" mass="7200">MKERKECPCKRVHCQRHGDCEACWDHHHAPGKKMLTTCERLRAKEEKKRAKEEKKEGKKK</sequence>
<protein>
    <submittedName>
        <fullName evidence="1">Uncharacterized protein</fullName>
    </submittedName>
</protein>
<proteinExistence type="predicted"/>
<dbReference type="STRING" id="1776384.GCA_900086585_03460"/>
<organism evidence="1 2">
    <name type="scientific">Emergencia timonensis</name>
    <dbReference type="NCBI Taxonomy" id="1776384"/>
    <lineage>
        <taxon>Bacteria</taxon>
        <taxon>Bacillati</taxon>
        <taxon>Bacillota</taxon>
        <taxon>Clostridia</taxon>
        <taxon>Peptostreptococcales</taxon>
        <taxon>Anaerovoracaceae</taxon>
        <taxon>Emergencia</taxon>
    </lineage>
</organism>
<keyword evidence="2" id="KW-1185">Reference proteome</keyword>
<evidence type="ECO:0000313" key="2">
    <source>
        <dbReference type="Proteomes" id="UP000284841"/>
    </source>
</evidence>
<gene>
    <name evidence="1" type="ORF">DW099_05810</name>
</gene>
<dbReference type="Proteomes" id="UP000284841">
    <property type="component" value="Unassembled WGS sequence"/>
</dbReference>
<evidence type="ECO:0000313" key="1">
    <source>
        <dbReference type="EMBL" id="RHJ90065.1"/>
    </source>
</evidence>
<name>A0A415E8Z2_9FIRM</name>
<dbReference type="GeneID" id="83005758"/>
<accession>A0A415E8Z2</accession>